<dbReference type="PROSITE" id="PS50137">
    <property type="entry name" value="DS_RBD"/>
    <property type="match status" value="1"/>
</dbReference>
<dbReference type="CDD" id="cd19868">
    <property type="entry name" value="DSRM_DGCR8_rpt2"/>
    <property type="match status" value="1"/>
</dbReference>
<dbReference type="PANTHER" id="PTHR13482">
    <property type="entry name" value="MICRORNA PROCESSOR COMPLEX SUBUNIT DGCR8"/>
    <property type="match status" value="1"/>
</dbReference>
<dbReference type="Pfam" id="PF00035">
    <property type="entry name" value="dsrm"/>
    <property type="match status" value="1"/>
</dbReference>
<dbReference type="PANTHER" id="PTHR13482:SF3">
    <property type="entry name" value="MICROPROCESSOR COMPLEX SUBUNIT DGCR8"/>
    <property type="match status" value="1"/>
</dbReference>
<dbReference type="Gene3D" id="3.30.160.590">
    <property type="match status" value="1"/>
</dbReference>
<feature type="region of interest" description="Disordered" evidence="2">
    <location>
        <begin position="240"/>
        <end position="262"/>
    </location>
</feature>
<dbReference type="InterPro" id="IPR014720">
    <property type="entry name" value="dsRBD_dom"/>
</dbReference>
<gene>
    <name evidence="5" type="primary">EOG090X04U5</name>
</gene>
<dbReference type="GO" id="GO:0070878">
    <property type="term" value="F:primary miRNA binding"/>
    <property type="evidence" value="ECO:0007669"/>
    <property type="project" value="TreeGrafter"/>
</dbReference>
<protein>
    <submittedName>
        <fullName evidence="5">EOG090X04U5</fullName>
    </submittedName>
</protein>
<sequence length="758" mass="84608">MATVRGWFTDQGGRLESVETGVALLIPAGALPPGPCHLVYFKVCRPDIQTVLMAPLLDQGKGEALLSPLVQCGPKGLRFLQPVELRIPHVGSQDSDEEWNVSLKTSNERGQWREIQVADHPPAVNQQPEQINTAKKSRNFLSVFSTNIITTLSLLITTMSDQPVVDSAVEELHEGFEMLDDNCSLGVREFHVLDEIDSTNKDSGDSDSSSYNEVDTDSESEIPEDEIDAMLDEGLNEEFSRMKKKQKRNDGSAQDNGDSLSYEEREKIVLEEKGKNHFEVLPENWVQVTHNSGMPIYLHKPTRVCTLAKPYFLGPGSARKHAVPISAIPCLHYSKALDKDEEQQSNNLTTSDEVGEGGEMRDIPCAHIESVQENQVAHSLNAVQLRNYCSKLFHFKTVRLMRFKTWAARRKHTKMRKQRHNEFPMCPVSLGDAEQEQSPEGGDQSQGIGRPTLPNGTNLITVPIGHAPNLRGSRREWIMNPAGKSYVCILHEYVQHALKKQPCYQFKEIENAATPYSATVLINGMQYGTGVGSSKKAAKAEAAKATLEVLIPQMKEKIINETDPCHKGPTHQSDLDLSYFNNIRIEDPRVAELCAKTSEPSPYAILLTCLQRNFGLGDKNVKYELKTMKHQRNEVVMTVGKHTVQVACKNKRDGKQRAAQAILQALHPHITSWGSLLRLYGSHSLKSVKEKKQEEQQITLLQSKAAVNAPNYAILDKLRMEMTKLKHVREAMLPIGKFVFDDLNMPTSSGAGLNNVDL</sequence>
<dbReference type="InterPro" id="IPR040375">
    <property type="entry name" value="DGCR8"/>
</dbReference>
<evidence type="ECO:0000259" key="4">
    <source>
        <dbReference type="PROSITE" id="PS51145"/>
    </source>
</evidence>
<dbReference type="SMART" id="SM00358">
    <property type="entry name" value="DSRM"/>
    <property type="match status" value="2"/>
</dbReference>
<dbReference type="AlphaFoldDB" id="A0A9N6ZGG2"/>
<feature type="domain" description="ZU5" evidence="4">
    <location>
        <begin position="2"/>
        <end position="118"/>
    </location>
</feature>
<dbReference type="FunFam" id="3.30.160.590:FF:000001">
    <property type="entry name" value="microprocessor complex subunit DGCR8"/>
    <property type="match status" value="1"/>
</dbReference>
<dbReference type="Gene3D" id="3.30.160.20">
    <property type="match status" value="2"/>
</dbReference>
<dbReference type="InterPro" id="IPR000906">
    <property type="entry name" value="ZU5_dom"/>
</dbReference>
<dbReference type="GO" id="GO:0042802">
    <property type="term" value="F:identical protein binding"/>
    <property type="evidence" value="ECO:0007669"/>
    <property type="project" value="InterPro"/>
</dbReference>
<dbReference type="GO" id="GO:0070877">
    <property type="term" value="C:microprocessor complex"/>
    <property type="evidence" value="ECO:0007669"/>
    <property type="project" value="InterPro"/>
</dbReference>
<feature type="domain" description="DRBM" evidence="3">
    <location>
        <begin position="485"/>
        <end position="552"/>
    </location>
</feature>
<accession>A0A9N6ZGG2</accession>
<dbReference type="FunFam" id="3.30.160.20:FF:000021">
    <property type="entry name" value="Microprocessor complex subunit DGCR8"/>
    <property type="match status" value="1"/>
</dbReference>
<feature type="region of interest" description="Disordered" evidence="2">
    <location>
        <begin position="339"/>
        <end position="359"/>
    </location>
</feature>
<dbReference type="CDD" id="cd19867">
    <property type="entry name" value="DSRM_DGCR8_rpt1"/>
    <property type="match status" value="1"/>
</dbReference>
<dbReference type="Gene3D" id="2.20.70.10">
    <property type="match status" value="1"/>
</dbReference>
<proteinExistence type="predicted"/>
<dbReference type="PROSITE" id="PS51145">
    <property type="entry name" value="ZU5"/>
    <property type="match status" value="1"/>
</dbReference>
<feature type="region of interest" description="Disordered" evidence="2">
    <location>
        <begin position="197"/>
        <end position="225"/>
    </location>
</feature>
<reference evidence="5" key="1">
    <citation type="submission" date="2021-04" db="EMBL/GenBank/DDBJ databases">
        <authorList>
            <person name="Cornetti L."/>
        </authorList>
    </citation>
    <scope>NUCLEOTIDE SEQUENCE</scope>
</reference>
<name>A0A9N6ZGG2_9CRUS</name>
<organism evidence="5">
    <name type="scientific">Evadne anonyx</name>
    <dbReference type="NCBI Taxonomy" id="141404"/>
    <lineage>
        <taxon>Eukaryota</taxon>
        <taxon>Metazoa</taxon>
        <taxon>Ecdysozoa</taxon>
        <taxon>Arthropoda</taxon>
        <taxon>Crustacea</taxon>
        <taxon>Branchiopoda</taxon>
        <taxon>Diplostraca</taxon>
        <taxon>Cladocera</taxon>
        <taxon>Onychopoda</taxon>
        <taxon>Podonidae</taxon>
        <taxon>Evadne</taxon>
    </lineage>
</organism>
<dbReference type="FunFam" id="3.30.160.20:FF:000051">
    <property type="entry name" value="Microprocessor complex subunit DGCR8"/>
    <property type="match status" value="1"/>
</dbReference>
<dbReference type="Pfam" id="PF00791">
    <property type="entry name" value="ZU5"/>
    <property type="match status" value="1"/>
</dbReference>
<keyword evidence="1" id="KW-0694">RNA-binding</keyword>
<dbReference type="Gene3D" id="2.60.220.30">
    <property type="match status" value="1"/>
</dbReference>
<dbReference type="SUPFAM" id="SSF54768">
    <property type="entry name" value="dsRNA-binding domain-like"/>
    <property type="match status" value="1"/>
</dbReference>
<evidence type="ECO:0000256" key="2">
    <source>
        <dbReference type="SAM" id="MobiDB-lite"/>
    </source>
</evidence>
<feature type="compositionally biased region" description="Acidic residues" evidence="2">
    <location>
        <begin position="214"/>
        <end position="225"/>
    </location>
</feature>
<evidence type="ECO:0000256" key="1">
    <source>
        <dbReference type="PROSITE-ProRule" id="PRU00266"/>
    </source>
</evidence>
<feature type="region of interest" description="Disordered" evidence="2">
    <location>
        <begin position="431"/>
        <end position="460"/>
    </location>
</feature>
<evidence type="ECO:0000313" key="5">
    <source>
        <dbReference type="EMBL" id="CAG4642462.1"/>
    </source>
</evidence>
<dbReference type="GO" id="GO:0031053">
    <property type="term" value="P:primary miRNA processing"/>
    <property type="evidence" value="ECO:0007669"/>
    <property type="project" value="InterPro"/>
</dbReference>
<evidence type="ECO:0000259" key="3">
    <source>
        <dbReference type="PROSITE" id="PS50137"/>
    </source>
</evidence>
<dbReference type="EMBL" id="OC985807">
    <property type="protein sequence ID" value="CAG4642462.1"/>
    <property type="molecule type" value="Genomic_DNA"/>
</dbReference>
<dbReference type="GO" id="GO:0003725">
    <property type="term" value="F:double-stranded RNA binding"/>
    <property type="evidence" value="ECO:0007669"/>
    <property type="project" value="TreeGrafter"/>
</dbReference>
<dbReference type="SMART" id="SM00218">
    <property type="entry name" value="ZU5"/>
    <property type="match status" value="1"/>
</dbReference>
<dbReference type="GO" id="GO:0020037">
    <property type="term" value="F:heme binding"/>
    <property type="evidence" value="ECO:0007669"/>
    <property type="project" value="InterPro"/>
</dbReference>